<reference evidence="1 2" key="1">
    <citation type="submission" date="2019-12" db="EMBL/GenBank/DDBJ databases">
        <title>The whole genome sequencing of a strain isolated from a Mars analog, Dalangtan Playa.</title>
        <authorList>
            <person name="Huang T."/>
        </authorList>
    </citation>
    <scope>NUCLEOTIDE SEQUENCE [LARGE SCALE GENOMIC DNA]</scope>
    <source>
        <strain evidence="1 2">DP4-553-S</strain>
    </source>
</reference>
<accession>A0ABX7VW07</accession>
<evidence type="ECO:0000313" key="1">
    <source>
        <dbReference type="EMBL" id="QTN00719.1"/>
    </source>
</evidence>
<gene>
    <name evidence="1" type="ORF">ERJ70_16365</name>
</gene>
<protein>
    <submittedName>
        <fullName evidence="1">Uncharacterized protein</fullName>
    </submittedName>
</protein>
<proteinExistence type="predicted"/>
<dbReference type="RefSeq" id="WP_209365856.1">
    <property type="nucleotide sequence ID" value="NZ_CP046956.1"/>
</dbReference>
<dbReference type="Proteomes" id="UP000665043">
    <property type="component" value="Chromosome"/>
</dbReference>
<dbReference type="EMBL" id="CP046956">
    <property type="protein sequence ID" value="QTN00719.1"/>
    <property type="molecule type" value="Genomic_DNA"/>
</dbReference>
<organism evidence="1 2">
    <name type="scientific">Sediminibacillus dalangtanensis</name>
    <dbReference type="NCBI Taxonomy" id="2729421"/>
    <lineage>
        <taxon>Bacteria</taxon>
        <taxon>Bacillati</taxon>
        <taxon>Bacillota</taxon>
        <taxon>Bacilli</taxon>
        <taxon>Bacillales</taxon>
        <taxon>Bacillaceae</taxon>
        <taxon>Sediminibacillus</taxon>
    </lineage>
</organism>
<name>A0ABX7VW07_9BACI</name>
<keyword evidence="2" id="KW-1185">Reference proteome</keyword>
<evidence type="ECO:0000313" key="2">
    <source>
        <dbReference type="Proteomes" id="UP000665043"/>
    </source>
</evidence>
<sequence>MWVMFIGFDTSWMAENITSPKGLFSSLLRGILITPFKKGKRQMSV</sequence>